<gene>
    <name evidence="2" type="ORF">HF1_12100</name>
</gene>
<dbReference type="KEGG" id="mha:HF1_12100"/>
<evidence type="ECO:0000313" key="2">
    <source>
        <dbReference type="EMBL" id="CBY93218.1"/>
    </source>
</evidence>
<feature type="transmembrane region" description="Helical" evidence="1">
    <location>
        <begin position="6"/>
        <end position="24"/>
    </location>
</feature>
<dbReference type="AlphaFoldDB" id="E8ZJ97"/>
<dbReference type="OrthoDB" id="402377at2"/>
<protein>
    <submittedName>
        <fullName evidence="2">Uncharacterized protein</fullName>
    </submittedName>
</protein>
<evidence type="ECO:0000313" key="3">
    <source>
        <dbReference type="Proteomes" id="UP000008637"/>
    </source>
</evidence>
<dbReference type="Proteomes" id="UP000008637">
    <property type="component" value="Chromosome"/>
</dbReference>
<keyword evidence="1" id="KW-1133">Transmembrane helix</keyword>
<reference evidence="2 3" key="1">
    <citation type="journal article" date="2011" name="J. Bacteriol.">
        <title>Complete genome sequence of Mycoplasma haemofelis, a hemotropic mycoplasma.</title>
        <authorList>
            <person name="Barker E.N."/>
            <person name="Helps C.R."/>
            <person name="Peters I.R."/>
            <person name="Darby A.C."/>
            <person name="Radford A.D."/>
            <person name="Tasker S."/>
        </authorList>
    </citation>
    <scope>NUCLEOTIDE SEQUENCE [LARGE SCALE GENOMIC DNA]</scope>
    <source>
        <strain evidence="2 3">Langford 1</strain>
    </source>
</reference>
<name>E8ZJ97_MYCHL</name>
<keyword evidence="1" id="KW-0472">Membrane</keyword>
<dbReference type="HOGENOM" id="CLU_1747615_0_0_14"/>
<keyword evidence="3" id="KW-1185">Reference proteome</keyword>
<dbReference type="EMBL" id="FR773153">
    <property type="protein sequence ID" value="CBY93218.1"/>
    <property type="molecule type" value="Genomic_DNA"/>
</dbReference>
<evidence type="ECO:0000256" key="1">
    <source>
        <dbReference type="SAM" id="Phobius"/>
    </source>
</evidence>
<accession>E8ZJ97</accession>
<sequence>MSIVRILLGIGGLGATAAGIWFGLDRKKQDDLYQAKMTKFRETAKKVNGYLAANSWREKLYDPEHWIWNKKLDAYESQNWSGKLSHIPPEVRNNPEAFKDLCFGKLEENADDLNKSDGVALTGSLSPEKMFWDYCLVAELEFKQLSEKR</sequence>
<keyword evidence="1" id="KW-0812">Transmembrane</keyword>
<organism evidence="2 3">
    <name type="scientific">Mycoplasma haemofelis (strain Langford 1)</name>
    <name type="common">Haemobartonella felis</name>
    <dbReference type="NCBI Taxonomy" id="941640"/>
    <lineage>
        <taxon>Bacteria</taxon>
        <taxon>Bacillati</taxon>
        <taxon>Mycoplasmatota</taxon>
        <taxon>Mollicutes</taxon>
        <taxon>Mycoplasmataceae</taxon>
        <taxon>Mycoplasma</taxon>
    </lineage>
</organism>
<proteinExistence type="predicted"/>